<name>A0ABV3RK28_9RHOB</name>
<evidence type="ECO:0000313" key="4">
    <source>
        <dbReference type="Proteomes" id="UP001556098"/>
    </source>
</evidence>
<dbReference type="PANTHER" id="PTHR30575:SF3">
    <property type="entry name" value="PEPTIDASE M20 DIMERISATION DOMAIN-CONTAINING PROTEIN"/>
    <property type="match status" value="1"/>
</dbReference>
<dbReference type="SUPFAM" id="SSF53187">
    <property type="entry name" value="Zn-dependent exopeptidases"/>
    <property type="match status" value="1"/>
</dbReference>
<reference evidence="3 4" key="1">
    <citation type="submission" date="2024-07" db="EMBL/GenBank/DDBJ databases">
        <title>Marimonas sp.nov., isolated from tidal-flat sediment.</title>
        <authorList>
            <person name="Jayan J.N."/>
            <person name="Lee S.S."/>
        </authorList>
    </citation>
    <scope>NUCLEOTIDE SEQUENCE [LARGE SCALE GENOMIC DNA]</scope>
    <source>
        <strain evidence="3 4">MJW-29</strain>
    </source>
</reference>
<accession>A0ABV3RK28</accession>
<dbReference type="EMBL" id="JBFNXX010000004">
    <property type="protein sequence ID" value="MEW9919343.1"/>
    <property type="molecule type" value="Genomic_DNA"/>
</dbReference>
<dbReference type="SUPFAM" id="SSF55031">
    <property type="entry name" value="Bacterial exopeptidase dimerisation domain"/>
    <property type="match status" value="1"/>
</dbReference>
<dbReference type="Pfam" id="PF07687">
    <property type="entry name" value="M20_dimer"/>
    <property type="match status" value="1"/>
</dbReference>
<dbReference type="PANTHER" id="PTHR30575">
    <property type="entry name" value="PEPTIDASE M20"/>
    <property type="match status" value="1"/>
</dbReference>
<dbReference type="Gene3D" id="3.40.630.10">
    <property type="entry name" value="Zn peptidases"/>
    <property type="match status" value="2"/>
</dbReference>
<dbReference type="Pfam" id="PF01546">
    <property type="entry name" value="Peptidase_M20"/>
    <property type="match status" value="1"/>
</dbReference>
<keyword evidence="1" id="KW-0378">Hydrolase</keyword>
<evidence type="ECO:0000256" key="1">
    <source>
        <dbReference type="ARBA" id="ARBA00022801"/>
    </source>
</evidence>
<dbReference type="InterPro" id="IPR017439">
    <property type="entry name" value="Amidohydrolase"/>
</dbReference>
<comment type="caution">
    <text evidence="3">The sequence shown here is derived from an EMBL/GenBank/DDBJ whole genome shotgun (WGS) entry which is preliminary data.</text>
</comment>
<feature type="domain" description="Peptidase M20 dimerisation" evidence="2">
    <location>
        <begin position="222"/>
        <end position="317"/>
    </location>
</feature>
<dbReference type="Proteomes" id="UP001556098">
    <property type="component" value="Unassembled WGS sequence"/>
</dbReference>
<dbReference type="InterPro" id="IPR052030">
    <property type="entry name" value="Peptidase_M20/M20A_hydrolases"/>
</dbReference>
<evidence type="ECO:0000259" key="2">
    <source>
        <dbReference type="Pfam" id="PF07687"/>
    </source>
</evidence>
<proteinExistence type="predicted"/>
<sequence>MSEHLTQAPLSPGLRQRLRELSDQHQEQLLAERRAFHAKPELGWQEVETTAAIVEALVASGYDVVSGPAFLGEVERRGLSDDPIPGEGDTGCIALFDTGRPGPTVCMRVDIDALPITEAGGNHAPAAQGFASTVPGVMHACGHDGHAAIGLAVARIVKPLLETGRGRLKLLFQPAEEGGRGGRAVSDAGWMDDVDLFFAIHLGLGVPSDTAAFAVHGLLANARYEVRLTGREAHAGKTPEAGRSALLAACQIALGLHAMAQSSRPGIRVNVGLLTAGTAVNIVPGEATLTFEMRAQETEDLEALDKRCVDFVQATARAHGCEVSMTRGGSAEGYANPAPVAAWAERVNADVGAFATILPSLFFGASEDAGTLARRVAARGGQGGIFVLGADLADHHHTPHFDFDEGALSKSALLGAGLIASAMQVEG</sequence>
<dbReference type="RefSeq" id="WP_367877047.1">
    <property type="nucleotide sequence ID" value="NZ_JBFNXX010000004.1"/>
</dbReference>
<dbReference type="InterPro" id="IPR011650">
    <property type="entry name" value="Peptidase_M20_dimer"/>
</dbReference>
<gene>
    <name evidence="3" type="ORF">AB2B41_06995</name>
</gene>
<organism evidence="3 4">
    <name type="scientific">Sulfitobacter sediminis</name>
    <dbReference type="NCBI Taxonomy" id="3234186"/>
    <lineage>
        <taxon>Bacteria</taxon>
        <taxon>Pseudomonadati</taxon>
        <taxon>Pseudomonadota</taxon>
        <taxon>Alphaproteobacteria</taxon>
        <taxon>Rhodobacterales</taxon>
        <taxon>Roseobacteraceae</taxon>
        <taxon>Sulfitobacter</taxon>
    </lineage>
</organism>
<dbReference type="InterPro" id="IPR036264">
    <property type="entry name" value="Bact_exopeptidase_dim_dom"/>
</dbReference>
<evidence type="ECO:0000313" key="3">
    <source>
        <dbReference type="EMBL" id="MEW9919343.1"/>
    </source>
</evidence>
<dbReference type="PIRSF" id="PIRSF005962">
    <property type="entry name" value="Pept_M20D_amidohydro"/>
    <property type="match status" value="1"/>
</dbReference>
<keyword evidence="4" id="KW-1185">Reference proteome</keyword>
<protein>
    <submittedName>
        <fullName evidence="3">Amidohydrolase</fullName>
    </submittedName>
</protein>
<dbReference type="NCBIfam" id="TIGR01891">
    <property type="entry name" value="amidohydrolases"/>
    <property type="match status" value="1"/>
</dbReference>
<dbReference type="InterPro" id="IPR002933">
    <property type="entry name" value="Peptidase_M20"/>
</dbReference>